<gene>
    <name evidence="1" type="ORF">H5410_045671</name>
</gene>
<reference evidence="1 2" key="1">
    <citation type="submission" date="2020-09" db="EMBL/GenBank/DDBJ databases">
        <title>De no assembly of potato wild relative species, Solanum commersonii.</title>
        <authorList>
            <person name="Cho K."/>
        </authorList>
    </citation>
    <scope>NUCLEOTIDE SEQUENCE [LARGE SCALE GENOMIC DNA]</scope>
    <source>
        <strain evidence="1">LZ3.2</strain>
        <tissue evidence="1">Leaf</tissue>
    </source>
</reference>
<evidence type="ECO:0000313" key="1">
    <source>
        <dbReference type="EMBL" id="KAG5585237.1"/>
    </source>
</evidence>
<comment type="caution">
    <text evidence="1">The sequence shown here is derived from an EMBL/GenBank/DDBJ whole genome shotgun (WGS) entry which is preliminary data.</text>
</comment>
<proteinExistence type="predicted"/>
<dbReference type="AlphaFoldDB" id="A0A9J5XCA0"/>
<keyword evidence="2" id="KW-1185">Reference proteome</keyword>
<sequence>MILKSNGYKELNLDLRKGRRMDKTHFQLGEDEILLSSGLPKTLSKFERKYPKKYYSITSENSVGRSFGEFVAVLHYPSAWSCFVSLGELVLLHRIIQRNADYFFHRPFYPAPSKLCVLEQRATFLRLSVHVSTKTSNS</sequence>
<name>A0A9J5XCA0_SOLCO</name>
<accession>A0A9J5XCA0</accession>
<evidence type="ECO:0000313" key="2">
    <source>
        <dbReference type="Proteomes" id="UP000824120"/>
    </source>
</evidence>
<protein>
    <submittedName>
        <fullName evidence="1">Uncharacterized protein</fullName>
    </submittedName>
</protein>
<dbReference type="Proteomes" id="UP000824120">
    <property type="component" value="Chromosome 9"/>
</dbReference>
<dbReference type="EMBL" id="JACXVP010000009">
    <property type="protein sequence ID" value="KAG5585237.1"/>
    <property type="molecule type" value="Genomic_DNA"/>
</dbReference>
<organism evidence="1 2">
    <name type="scientific">Solanum commersonii</name>
    <name type="common">Commerson's wild potato</name>
    <name type="synonym">Commerson's nightshade</name>
    <dbReference type="NCBI Taxonomy" id="4109"/>
    <lineage>
        <taxon>Eukaryota</taxon>
        <taxon>Viridiplantae</taxon>
        <taxon>Streptophyta</taxon>
        <taxon>Embryophyta</taxon>
        <taxon>Tracheophyta</taxon>
        <taxon>Spermatophyta</taxon>
        <taxon>Magnoliopsida</taxon>
        <taxon>eudicotyledons</taxon>
        <taxon>Gunneridae</taxon>
        <taxon>Pentapetalae</taxon>
        <taxon>asterids</taxon>
        <taxon>lamiids</taxon>
        <taxon>Solanales</taxon>
        <taxon>Solanaceae</taxon>
        <taxon>Solanoideae</taxon>
        <taxon>Solaneae</taxon>
        <taxon>Solanum</taxon>
    </lineage>
</organism>